<reference evidence="3" key="1">
    <citation type="submission" date="2020-07" db="EMBL/GenBank/DDBJ databases">
        <title>Huge and variable diversity of episymbiotic CPR bacteria and DPANN archaea in groundwater ecosystems.</title>
        <authorList>
            <person name="He C.Y."/>
            <person name="Keren R."/>
            <person name="Whittaker M."/>
            <person name="Farag I.F."/>
            <person name="Doudna J."/>
            <person name="Cate J.H.D."/>
            <person name="Banfield J.F."/>
        </authorList>
    </citation>
    <scope>NUCLEOTIDE SEQUENCE</scope>
    <source>
        <strain evidence="3">NC_groundwater_1482_Ag_S-0.65um_47_24</strain>
    </source>
</reference>
<evidence type="ECO:0000256" key="1">
    <source>
        <dbReference type="ARBA" id="ARBA00010634"/>
    </source>
</evidence>
<feature type="non-terminal residue" evidence="3">
    <location>
        <position position="1"/>
    </location>
</feature>
<accession>A0A933GJ40</accession>
<sequence>IYFWVLKPAAKGYMAVVPEGARVSVGNFISNATSPIRFANCLLQLNFKGAGKELARLLLNSTFGVAGLFDVSKDVFHISKQDEDFGQTLGFWGLKPIFFIEWPLFGPSSLRDTVGMTGDSFFDPHSYFLRSYSAYFGVTVFEKVNQTSLTIGVYEDLIQAALDPYVAVRDAYFQYRENKIKER</sequence>
<name>A0A933GJ40_UNCTE</name>
<dbReference type="PANTHER" id="PTHR30035">
    <property type="entry name" value="LIPOPROTEIN VACJ-RELATED"/>
    <property type="match status" value="1"/>
</dbReference>
<evidence type="ECO:0000313" key="4">
    <source>
        <dbReference type="Proteomes" id="UP000772181"/>
    </source>
</evidence>
<comment type="caution">
    <text evidence="3">The sequence shown here is derived from an EMBL/GenBank/DDBJ whole genome shotgun (WGS) entry which is preliminary data.</text>
</comment>
<evidence type="ECO:0000256" key="2">
    <source>
        <dbReference type="ARBA" id="ARBA00022729"/>
    </source>
</evidence>
<dbReference type="PRINTS" id="PR01805">
    <property type="entry name" value="VACJLIPOPROT"/>
</dbReference>
<organism evidence="3 4">
    <name type="scientific">Tectimicrobiota bacterium</name>
    <dbReference type="NCBI Taxonomy" id="2528274"/>
    <lineage>
        <taxon>Bacteria</taxon>
        <taxon>Pseudomonadati</taxon>
        <taxon>Nitrospinota/Tectimicrobiota group</taxon>
        <taxon>Candidatus Tectimicrobiota</taxon>
    </lineage>
</organism>
<keyword evidence="3" id="KW-0449">Lipoprotein</keyword>
<dbReference type="Proteomes" id="UP000772181">
    <property type="component" value="Unassembled WGS sequence"/>
</dbReference>
<dbReference type="Pfam" id="PF04333">
    <property type="entry name" value="MlaA"/>
    <property type="match status" value="1"/>
</dbReference>
<keyword evidence="2" id="KW-0732">Signal</keyword>
<dbReference type="PANTHER" id="PTHR30035:SF3">
    <property type="entry name" value="INTERMEMBRANE PHOSPHOLIPID TRANSPORT SYSTEM LIPOPROTEIN MLAA"/>
    <property type="match status" value="1"/>
</dbReference>
<dbReference type="InterPro" id="IPR007428">
    <property type="entry name" value="MlaA"/>
</dbReference>
<dbReference type="GO" id="GO:0016020">
    <property type="term" value="C:membrane"/>
    <property type="evidence" value="ECO:0007669"/>
    <property type="project" value="InterPro"/>
</dbReference>
<dbReference type="GO" id="GO:0120010">
    <property type="term" value="P:intermembrane phospholipid transfer"/>
    <property type="evidence" value="ECO:0007669"/>
    <property type="project" value="TreeGrafter"/>
</dbReference>
<proteinExistence type="inferred from homology"/>
<protein>
    <submittedName>
        <fullName evidence="3">VacJ family lipoprotein</fullName>
    </submittedName>
</protein>
<dbReference type="AlphaFoldDB" id="A0A933GJ40"/>
<comment type="similarity">
    <text evidence="1">Belongs to the MlaA family.</text>
</comment>
<evidence type="ECO:0000313" key="3">
    <source>
        <dbReference type="EMBL" id="MBI4594801.1"/>
    </source>
</evidence>
<dbReference type="EMBL" id="JACQWF010000015">
    <property type="protein sequence ID" value="MBI4594801.1"/>
    <property type="molecule type" value="Genomic_DNA"/>
</dbReference>
<gene>
    <name evidence="3" type="ORF">HY730_00300</name>
</gene>